<dbReference type="PROSITE" id="PS50160">
    <property type="entry name" value="DNA_LIGASE_A3"/>
    <property type="match status" value="1"/>
</dbReference>
<evidence type="ECO:0000313" key="24">
    <source>
        <dbReference type="Proteomes" id="UP001165653"/>
    </source>
</evidence>
<keyword evidence="18" id="KW-0511">Multifunctional enzyme</keyword>
<dbReference type="Pfam" id="PF01068">
    <property type="entry name" value="DNA_ligase_A_M"/>
    <property type="match status" value="1"/>
</dbReference>
<dbReference type="Pfam" id="PF04679">
    <property type="entry name" value="DNA_ligase_A_C"/>
    <property type="match status" value="1"/>
</dbReference>
<comment type="caution">
    <text evidence="23">The sequence shown here is derived from an EMBL/GenBank/DDBJ whole genome shotgun (WGS) entry which is preliminary data.</text>
</comment>
<reference evidence="23" key="1">
    <citation type="submission" date="2022-10" db="EMBL/GenBank/DDBJ databases">
        <title>Luteolibacter sp. GHJ8, whole genome shotgun sequencing project.</title>
        <authorList>
            <person name="Zhao G."/>
            <person name="Shen L."/>
        </authorList>
    </citation>
    <scope>NUCLEOTIDE SEQUENCE</scope>
    <source>
        <strain evidence="23">GHJ8</strain>
    </source>
</reference>
<feature type="domain" description="ATP-dependent DNA ligase family profile" evidence="22">
    <location>
        <begin position="273"/>
        <end position="407"/>
    </location>
</feature>
<dbReference type="InterPro" id="IPR012310">
    <property type="entry name" value="DNA_ligase_ATP-dep_cent"/>
</dbReference>
<keyword evidence="5" id="KW-0548">Nucleotidyltransferase</keyword>
<keyword evidence="9" id="KW-0227">DNA damage</keyword>
<dbReference type="Gene3D" id="2.40.50.140">
    <property type="entry name" value="Nucleic acid-binding proteins"/>
    <property type="match status" value="1"/>
</dbReference>
<keyword evidence="24" id="KW-1185">Reference proteome</keyword>
<evidence type="ECO:0000256" key="1">
    <source>
        <dbReference type="ARBA" id="ARBA00001936"/>
    </source>
</evidence>
<dbReference type="GO" id="GO:0003910">
    <property type="term" value="F:DNA ligase (ATP) activity"/>
    <property type="evidence" value="ECO:0007669"/>
    <property type="project" value="UniProtKB-EC"/>
</dbReference>
<dbReference type="InterPro" id="IPR052171">
    <property type="entry name" value="NHEJ_LigD"/>
</dbReference>
<comment type="catalytic activity">
    <reaction evidence="20">
        <text>ATP + (deoxyribonucleotide)n-3'-hydroxyl + 5'-phospho-(deoxyribonucleotide)m = (deoxyribonucleotide)n+m + AMP + diphosphate.</text>
        <dbReference type="EC" id="6.5.1.1"/>
    </reaction>
</comment>
<dbReference type="RefSeq" id="WP_264511218.1">
    <property type="nucleotide sequence ID" value="NZ_JAPDDR010000002.1"/>
</dbReference>
<dbReference type="Pfam" id="PF21686">
    <property type="entry name" value="LigD_Prim-Pol"/>
    <property type="match status" value="1"/>
</dbReference>
<feature type="compositionally biased region" description="Basic and acidic residues" evidence="21">
    <location>
        <begin position="12"/>
        <end position="25"/>
    </location>
</feature>
<dbReference type="PANTHER" id="PTHR42705">
    <property type="entry name" value="BIFUNCTIONAL NON-HOMOLOGOUS END JOINING PROTEIN LIGD"/>
    <property type="match status" value="1"/>
</dbReference>
<evidence type="ECO:0000256" key="16">
    <source>
        <dbReference type="ARBA" id="ARBA00023204"/>
    </source>
</evidence>
<keyword evidence="16" id="KW-0234">DNA repair</keyword>
<evidence type="ECO:0000256" key="17">
    <source>
        <dbReference type="ARBA" id="ARBA00023211"/>
    </source>
</evidence>
<dbReference type="InterPro" id="IPR014146">
    <property type="entry name" value="LigD_ligase_dom"/>
</dbReference>
<keyword evidence="17" id="KW-0464">Manganese</keyword>
<evidence type="ECO:0000256" key="5">
    <source>
        <dbReference type="ARBA" id="ARBA00022695"/>
    </source>
</evidence>
<dbReference type="InterPro" id="IPR014145">
    <property type="entry name" value="LigD_pol_dom"/>
</dbReference>
<feature type="region of interest" description="Disordered" evidence="21">
    <location>
        <begin position="1"/>
        <end position="40"/>
    </location>
</feature>
<dbReference type="Pfam" id="PF13298">
    <property type="entry name" value="LigD_N"/>
    <property type="match status" value="1"/>
</dbReference>
<organism evidence="23 24">
    <name type="scientific">Luteolibacter rhizosphaerae</name>
    <dbReference type="NCBI Taxonomy" id="2989719"/>
    <lineage>
        <taxon>Bacteria</taxon>
        <taxon>Pseudomonadati</taxon>
        <taxon>Verrucomicrobiota</taxon>
        <taxon>Verrucomicrobiia</taxon>
        <taxon>Verrucomicrobiales</taxon>
        <taxon>Verrucomicrobiaceae</taxon>
        <taxon>Luteolibacter</taxon>
    </lineage>
</organism>
<dbReference type="NCBIfam" id="TIGR02778">
    <property type="entry name" value="ligD_pol"/>
    <property type="match status" value="1"/>
</dbReference>
<evidence type="ECO:0000256" key="10">
    <source>
        <dbReference type="ARBA" id="ARBA00022801"/>
    </source>
</evidence>
<comment type="cofactor">
    <cofactor evidence="1">
        <name>Mn(2+)</name>
        <dbReference type="ChEBI" id="CHEBI:29035"/>
    </cofactor>
</comment>
<dbReference type="NCBIfam" id="TIGR02776">
    <property type="entry name" value="NHEJ_ligase_prk"/>
    <property type="match status" value="1"/>
</dbReference>
<keyword evidence="8" id="KW-0547">Nucleotide-binding</keyword>
<dbReference type="NCBIfam" id="TIGR02779">
    <property type="entry name" value="NHEJ_ligase_lig"/>
    <property type="match status" value="1"/>
</dbReference>
<keyword evidence="13" id="KW-0239">DNA-directed DNA polymerase</keyword>
<sequence>MPKSPPARKRAAPLEKYRGKRDFKATQEPAAKRKKESGHSFVVQEHHARSHHFDFRLEMDGVLASWAVPKGVPEDTGSNRLAVHVEDHPVDYGTFEGEIPKGNYGAGKVAIWDSGSWEPLEKNWKRDFAKGKFKFILHGKRLDGPYLLARMKEEPNWLLRKLDPATHPTGTIPGPAKETAAFVAPQLARPVPTVPQGKDWLHEIKYDGYRLIAVRKKGEVRLFTRKQLDWTDRFAALAKKLGKLGGGDFVLDGEAVVLDGKGRTSFGGLQEELKGKGEKIEFIAFDLLNADGKNLRDLPLSLRLEQLKKVVPKEDGPVRRSKVWQGDEGPNLFRQACKLGLEGIISKHSHARYLPESRRDWVKSKCRPRQEFVICGYTPPKNSCPAFGALVLGSYESGKLVPRGKVGTGFNEADRRALLKLMEKRAVSTAPFDAEKGVHWIRPELVAEIEFAEITRDGSIRQGSFISLREDKTAKEVHLDSVDQASIGEEEATVRGIVITHPERVVFPDDGIQKLEVARYHERIAELMLPHIVDRPLALLRAPDGIGGGSFFQKSFKDHVPPKVKTKTLEDGTEVIHIGSEEALISLIQFGVLEIHPWGSSFANINKPDTLIWDLDPDSSVPWPETLGAAFLLRDYLAKHDLESRVKTSGGKGLHVMMHLKRNHDWEIMKPFAKAVAARIAELSPRRFTITASKAKRGGKIYIDWLRNGKGATCVAPWGLRARPGAPVSTPINWKDLGDLDPRGFTMREPFKLPSDWKDITPQSISKALIKEVMDG</sequence>
<evidence type="ECO:0000256" key="13">
    <source>
        <dbReference type="ARBA" id="ARBA00022932"/>
    </source>
</evidence>
<dbReference type="CDD" id="cd07971">
    <property type="entry name" value="OBF_DNA_ligase_LigD"/>
    <property type="match status" value="1"/>
</dbReference>
<keyword evidence="6" id="KW-0540">Nuclease</keyword>
<dbReference type="InterPro" id="IPR012309">
    <property type="entry name" value="DNA_ligase_ATP-dep_C"/>
</dbReference>
<keyword evidence="4" id="KW-0808">Transferase</keyword>
<dbReference type="EC" id="6.5.1.1" evidence="2"/>
<evidence type="ECO:0000256" key="11">
    <source>
        <dbReference type="ARBA" id="ARBA00022839"/>
    </source>
</evidence>
<keyword evidence="11" id="KW-0269">Exonuclease</keyword>
<evidence type="ECO:0000256" key="15">
    <source>
        <dbReference type="ARBA" id="ARBA00023172"/>
    </source>
</evidence>
<dbReference type="SUPFAM" id="SSF56091">
    <property type="entry name" value="DNA ligase/mRNA capping enzyme, catalytic domain"/>
    <property type="match status" value="1"/>
</dbReference>
<evidence type="ECO:0000256" key="14">
    <source>
        <dbReference type="ARBA" id="ARBA00023125"/>
    </source>
</evidence>
<evidence type="ECO:0000256" key="9">
    <source>
        <dbReference type="ARBA" id="ARBA00022763"/>
    </source>
</evidence>
<keyword evidence="12" id="KW-0067">ATP-binding</keyword>
<evidence type="ECO:0000256" key="19">
    <source>
        <dbReference type="ARBA" id="ARBA00029943"/>
    </source>
</evidence>
<evidence type="ECO:0000256" key="20">
    <source>
        <dbReference type="ARBA" id="ARBA00034003"/>
    </source>
</evidence>
<gene>
    <name evidence="23" type="primary">ligD</name>
    <name evidence="23" type="ORF">OJ996_03510</name>
</gene>
<evidence type="ECO:0000256" key="4">
    <source>
        <dbReference type="ARBA" id="ARBA00022679"/>
    </source>
</evidence>
<name>A0ABT3FYH8_9BACT</name>
<proteinExistence type="predicted"/>
<evidence type="ECO:0000256" key="7">
    <source>
        <dbReference type="ARBA" id="ARBA00022723"/>
    </source>
</evidence>
<accession>A0ABT3FYH8</accession>
<evidence type="ECO:0000256" key="18">
    <source>
        <dbReference type="ARBA" id="ARBA00023268"/>
    </source>
</evidence>
<dbReference type="EMBL" id="JAPDDR010000002">
    <property type="protein sequence ID" value="MCW1912627.1"/>
    <property type="molecule type" value="Genomic_DNA"/>
</dbReference>
<keyword evidence="14" id="KW-0238">DNA-binding</keyword>
<dbReference type="Gene3D" id="3.90.920.10">
    <property type="entry name" value="DNA primase, PRIM domain"/>
    <property type="match status" value="1"/>
</dbReference>
<dbReference type="InterPro" id="IPR014143">
    <property type="entry name" value="NHEJ_ligase_prk"/>
</dbReference>
<evidence type="ECO:0000256" key="6">
    <source>
        <dbReference type="ARBA" id="ARBA00022722"/>
    </source>
</evidence>
<evidence type="ECO:0000256" key="2">
    <source>
        <dbReference type="ARBA" id="ARBA00012727"/>
    </source>
</evidence>
<protein>
    <recommendedName>
        <fullName evidence="2">DNA ligase (ATP)</fullName>
        <ecNumber evidence="2">6.5.1.1</ecNumber>
    </recommendedName>
    <alternativeName>
        <fullName evidence="19">NHEJ DNA polymerase</fullName>
    </alternativeName>
</protein>
<evidence type="ECO:0000313" key="23">
    <source>
        <dbReference type="EMBL" id="MCW1912627.1"/>
    </source>
</evidence>
<keyword evidence="3 23" id="KW-0436">Ligase</keyword>
<dbReference type="SUPFAM" id="SSF50249">
    <property type="entry name" value="Nucleic acid-binding proteins"/>
    <property type="match status" value="1"/>
</dbReference>
<keyword evidence="15" id="KW-0233">DNA recombination</keyword>
<dbReference type="InterPro" id="IPR014144">
    <property type="entry name" value="LigD_PE_domain"/>
</dbReference>
<evidence type="ECO:0000256" key="3">
    <source>
        <dbReference type="ARBA" id="ARBA00022598"/>
    </source>
</evidence>
<keyword evidence="7" id="KW-0479">Metal-binding</keyword>
<keyword evidence="10" id="KW-0378">Hydrolase</keyword>
<dbReference type="InterPro" id="IPR012340">
    <property type="entry name" value="NA-bd_OB-fold"/>
</dbReference>
<evidence type="ECO:0000256" key="21">
    <source>
        <dbReference type="SAM" id="MobiDB-lite"/>
    </source>
</evidence>
<dbReference type="CDD" id="cd07906">
    <property type="entry name" value="Adenylation_DNA_ligase_LigD_LigC"/>
    <property type="match status" value="1"/>
</dbReference>
<dbReference type="Gene3D" id="3.30.1490.70">
    <property type="match status" value="1"/>
</dbReference>
<evidence type="ECO:0000256" key="12">
    <source>
        <dbReference type="ARBA" id="ARBA00022840"/>
    </source>
</evidence>
<feature type="compositionally biased region" description="Basic residues" evidence="21">
    <location>
        <begin position="1"/>
        <end position="11"/>
    </location>
</feature>
<dbReference type="Gene3D" id="3.30.470.30">
    <property type="entry name" value="DNA ligase/mRNA capping enzyme"/>
    <property type="match status" value="1"/>
</dbReference>
<dbReference type="Proteomes" id="UP001165653">
    <property type="component" value="Unassembled WGS sequence"/>
</dbReference>
<dbReference type="NCBIfam" id="TIGR02777">
    <property type="entry name" value="LigD_PE_dom"/>
    <property type="match status" value="1"/>
</dbReference>
<evidence type="ECO:0000256" key="8">
    <source>
        <dbReference type="ARBA" id="ARBA00022741"/>
    </source>
</evidence>
<evidence type="ECO:0000259" key="22">
    <source>
        <dbReference type="PROSITE" id="PS50160"/>
    </source>
</evidence>
<dbReference type="PANTHER" id="PTHR42705:SF2">
    <property type="entry name" value="BIFUNCTIONAL NON-HOMOLOGOUS END JOINING PROTEIN LIGD"/>
    <property type="match status" value="1"/>
</dbReference>